<sequence>MSGRSVGRPRCPFRPLPPSISRLSDDSSKPYASSSSSSMSNSPSPSPPPRSPPLVANLDRFLESTTPVVPAQYFPSLADLWESFKEWSAYGAGVPLVLNGGDCVVQYYVPYLSAIQLYLDESTTKWRSRIPGAEYDVEMYPVAGSDGSSESEVDRAIRKRRDSSIVSSHKDQDGLVGNENGVCDQTILPVFEYLEHDPPYGREPLAEKASAASIDLYELSAFLQSDIKYTKYCRFLSLQTNFLFLRRTGALICSHLVGSLLLDSCNGHSEVNGISNFKDVNNATQMSSMLSLPVFGLASYKFRGSIWTTDNLDERQFASSLLQAAENRLRLLKVDHPDFRFFLSHYRANLH</sequence>
<dbReference type="AlphaFoldDB" id="A0AAV7HKR8"/>
<comment type="caution">
    <text evidence="2">The sequence shown here is derived from an EMBL/GenBank/DDBJ whole genome shotgun (WGS) entry which is preliminary data.</text>
</comment>
<protein>
    <submittedName>
        <fullName evidence="2">Uncharacterized protein</fullName>
    </submittedName>
</protein>
<feature type="region of interest" description="Disordered" evidence="1">
    <location>
        <begin position="145"/>
        <end position="177"/>
    </location>
</feature>
<name>A0AAV7HKR8_DENCH</name>
<organism evidence="2 3">
    <name type="scientific">Dendrobium chrysotoxum</name>
    <name type="common">Orchid</name>
    <dbReference type="NCBI Taxonomy" id="161865"/>
    <lineage>
        <taxon>Eukaryota</taxon>
        <taxon>Viridiplantae</taxon>
        <taxon>Streptophyta</taxon>
        <taxon>Embryophyta</taxon>
        <taxon>Tracheophyta</taxon>
        <taxon>Spermatophyta</taxon>
        <taxon>Magnoliopsida</taxon>
        <taxon>Liliopsida</taxon>
        <taxon>Asparagales</taxon>
        <taxon>Orchidaceae</taxon>
        <taxon>Epidendroideae</taxon>
        <taxon>Malaxideae</taxon>
        <taxon>Dendrobiinae</taxon>
        <taxon>Dendrobium</taxon>
    </lineage>
</organism>
<feature type="compositionally biased region" description="Low complexity" evidence="1">
    <location>
        <begin position="29"/>
        <end position="43"/>
    </location>
</feature>
<proteinExistence type="predicted"/>
<feature type="region of interest" description="Disordered" evidence="1">
    <location>
        <begin position="1"/>
        <end position="53"/>
    </location>
</feature>
<accession>A0AAV7HKR8</accession>
<reference evidence="2 3" key="1">
    <citation type="journal article" date="2021" name="Hortic Res">
        <title>Chromosome-scale assembly of the Dendrobium chrysotoxum genome enhances the understanding of orchid evolution.</title>
        <authorList>
            <person name="Zhang Y."/>
            <person name="Zhang G.Q."/>
            <person name="Zhang D."/>
            <person name="Liu X.D."/>
            <person name="Xu X.Y."/>
            <person name="Sun W.H."/>
            <person name="Yu X."/>
            <person name="Zhu X."/>
            <person name="Wang Z.W."/>
            <person name="Zhao X."/>
            <person name="Zhong W.Y."/>
            <person name="Chen H."/>
            <person name="Yin W.L."/>
            <person name="Huang T."/>
            <person name="Niu S.C."/>
            <person name="Liu Z.J."/>
        </authorList>
    </citation>
    <scope>NUCLEOTIDE SEQUENCE [LARGE SCALE GENOMIC DNA]</scope>
    <source>
        <strain evidence="2">Lindl</strain>
    </source>
</reference>
<gene>
    <name evidence="2" type="ORF">IEQ34_001254</name>
</gene>
<dbReference type="InterPro" id="IPR008507">
    <property type="entry name" value="DUF789"/>
</dbReference>
<evidence type="ECO:0000313" key="3">
    <source>
        <dbReference type="Proteomes" id="UP000775213"/>
    </source>
</evidence>
<dbReference type="PANTHER" id="PTHR31343">
    <property type="entry name" value="T15D22.8"/>
    <property type="match status" value="1"/>
</dbReference>
<dbReference type="PANTHER" id="PTHR31343:SF8">
    <property type="entry name" value="OS07G0246600 PROTEIN"/>
    <property type="match status" value="1"/>
</dbReference>
<dbReference type="EMBL" id="JAGFBR010000002">
    <property type="protein sequence ID" value="KAH0469696.1"/>
    <property type="molecule type" value="Genomic_DNA"/>
</dbReference>
<keyword evidence="3" id="KW-1185">Reference proteome</keyword>
<evidence type="ECO:0000256" key="1">
    <source>
        <dbReference type="SAM" id="MobiDB-lite"/>
    </source>
</evidence>
<dbReference type="Pfam" id="PF05623">
    <property type="entry name" value="DUF789"/>
    <property type="match status" value="2"/>
</dbReference>
<dbReference type="Proteomes" id="UP000775213">
    <property type="component" value="Unassembled WGS sequence"/>
</dbReference>
<evidence type="ECO:0000313" key="2">
    <source>
        <dbReference type="EMBL" id="KAH0469696.1"/>
    </source>
</evidence>